<proteinExistence type="predicted"/>
<keyword evidence="1" id="KW-1015">Disulfide bond</keyword>
<keyword evidence="5" id="KW-1185">Reference proteome</keyword>
<dbReference type="Gene3D" id="3.10.100.10">
    <property type="entry name" value="Mannose-Binding Protein A, subunit A"/>
    <property type="match status" value="2"/>
</dbReference>
<sequence length="476" mass="54751">MEKTQSQGCDSDGFNQLICEEEFDVEDHNSFHMSNQSRQPDSSLQETHLTFKDTETLEKDLVELHKQNKTAVENIYAAQKQLDAGGCTHCPPGWLFINLVCYYFSSDNAGLKSWQEAREFCQIHGGDLPVIDTKDKENPSETINGFWFGLRQLTEEDSWHWLDGTFLVEGYWKVGQPDDYHTNEDCAAVYPNENFFRAWNDLPCGSRQNWICEKAPTYEFLNGTNNQYNTEFALKINTGANAKDLQVPDLAASPLLVEVNFLSNQTEIIRQQKEAQNTLEKERANHGQLKLEVRQKKTLTDSLQRQISILQTEKTNLLSNASALEKNCGRCPSGWLLLKTSCYYFSNYELESRKNWSDSRADCIRQGGDLLIINNLEEQQLISTNFPRVDSSSVWWMNGFWIGLSEVKHLGTWTWTNNVTETSVMYWRSGQPSHTGPQSGNCAAFHYYGDTLRTWYTGNCQQHLLNWICEIRQNNN</sequence>
<name>A0A315UY11_GAMAF</name>
<dbReference type="Proteomes" id="UP000250572">
    <property type="component" value="Unassembled WGS sequence"/>
</dbReference>
<protein>
    <recommendedName>
        <fullName evidence="3">C-type lectin domain-containing protein</fullName>
    </recommendedName>
</protein>
<dbReference type="InterPro" id="IPR050111">
    <property type="entry name" value="C-type_lectin/snaclec_domain"/>
</dbReference>
<feature type="domain" description="C-type lectin" evidence="3">
    <location>
        <begin position="97"/>
        <end position="213"/>
    </location>
</feature>
<dbReference type="PROSITE" id="PS00615">
    <property type="entry name" value="C_TYPE_LECTIN_1"/>
    <property type="match status" value="1"/>
</dbReference>
<gene>
    <name evidence="4" type="ORF">CCH79_00004519</name>
</gene>
<feature type="coiled-coil region" evidence="2">
    <location>
        <begin position="262"/>
        <end position="327"/>
    </location>
</feature>
<evidence type="ECO:0000256" key="2">
    <source>
        <dbReference type="SAM" id="Coils"/>
    </source>
</evidence>
<dbReference type="InterPro" id="IPR018378">
    <property type="entry name" value="C-type_lectin_CS"/>
</dbReference>
<dbReference type="AlphaFoldDB" id="A0A315UY11"/>
<feature type="domain" description="C-type lectin" evidence="3">
    <location>
        <begin position="338"/>
        <end position="462"/>
    </location>
</feature>
<keyword evidence="2" id="KW-0175">Coiled coil</keyword>
<dbReference type="SUPFAM" id="SSF56436">
    <property type="entry name" value="C-type lectin-like"/>
    <property type="match status" value="2"/>
</dbReference>
<evidence type="ECO:0000313" key="5">
    <source>
        <dbReference type="Proteomes" id="UP000250572"/>
    </source>
</evidence>
<dbReference type="PANTHER" id="PTHR22803">
    <property type="entry name" value="MANNOSE, PHOSPHOLIPASE, LECTIN RECEPTOR RELATED"/>
    <property type="match status" value="1"/>
</dbReference>
<accession>A0A315UY11</accession>
<dbReference type="InterPro" id="IPR001304">
    <property type="entry name" value="C-type_lectin-like"/>
</dbReference>
<dbReference type="Pfam" id="PF00059">
    <property type="entry name" value="Lectin_C"/>
    <property type="match status" value="2"/>
</dbReference>
<evidence type="ECO:0000313" key="4">
    <source>
        <dbReference type="EMBL" id="PWA16297.1"/>
    </source>
</evidence>
<comment type="caution">
    <text evidence="4">The sequence shown here is derived from an EMBL/GenBank/DDBJ whole genome shotgun (WGS) entry which is preliminary data.</text>
</comment>
<dbReference type="SMART" id="SM00034">
    <property type="entry name" value="CLECT"/>
    <property type="match status" value="2"/>
</dbReference>
<reference evidence="4 5" key="1">
    <citation type="journal article" date="2018" name="G3 (Bethesda)">
        <title>A High-Quality Reference Genome for the Invasive Mosquitofish Gambusia affinis Using a Chicago Library.</title>
        <authorList>
            <person name="Hoffberg S.L."/>
            <person name="Troendle N.J."/>
            <person name="Glenn T.C."/>
            <person name="Mahmud O."/>
            <person name="Louha S."/>
            <person name="Chalopin D."/>
            <person name="Bennetzen J.L."/>
            <person name="Mauricio R."/>
        </authorList>
    </citation>
    <scope>NUCLEOTIDE SEQUENCE [LARGE SCALE GENOMIC DNA]</scope>
    <source>
        <strain evidence="4">NE01/NJP1002.9</strain>
        <tissue evidence="4">Muscle</tissue>
    </source>
</reference>
<evidence type="ECO:0000259" key="3">
    <source>
        <dbReference type="PROSITE" id="PS50041"/>
    </source>
</evidence>
<evidence type="ECO:0000256" key="1">
    <source>
        <dbReference type="ARBA" id="ARBA00023157"/>
    </source>
</evidence>
<dbReference type="InterPro" id="IPR016187">
    <property type="entry name" value="CTDL_fold"/>
</dbReference>
<dbReference type="PROSITE" id="PS50041">
    <property type="entry name" value="C_TYPE_LECTIN_2"/>
    <property type="match status" value="2"/>
</dbReference>
<organism evidence="4 5">
    <name type="scientific">Gambusia affinis</name>
    <name type="common">Western mosquitofish</name>
    <name type="synonym">Heterandria affinis</name>
    <dbReference type="NCBI Taxonomy" id="33528"/>
    <lineage>
        <taxon>Eukaryota</taxon>
        <taxon>Metazoa</taxon>
        <taxon>Chordata</taxon>
        <taxon>Craniata</taxon>
        <taxon>Vertebrata</taxon>
        <taxon>Euteleostomi</taxon>
        <taxon>Actinopterygii</taxon>
        <taxon>Neopterygii</taxon>
        <taxon>Teleostei</taxon>
        <taxon>Neoteleostei</taxon>
        <taxon>Acanthomorphata</taxon>
        <taxon>Ovalentaria</taxon>
        <taxon>Atherinomorphae</taxon>
        <taxon>Cyprinodontiformes</taxon>
        <taxon>Poeciliidae</taxon>
        <taxon>Poeciliinae</taxon>
        <taxon>Gambusia</taxon>
    </lineage>
</organism>
<dbReference type="EMBL" id="NHOQ01002481">
    <property type="protein sequence ID" value="PWA16297.1"/>
    <property type="molecule type" value="Genomic_DNA"/>
</dbReference>
<dbReference type="InterPro" id="IPR016186">
    <property type="entry name" value="C-type_lectin-like/link_sf"/>
</dbReference>